<gene>
    <name evidence="1" type="ORF">BO222_02975</name>
</gene>
<proteinExistence type="predicted"/>
<dbReference type="GeneID" id="82202192"/>
<dbReference type="RefSeq" id="WP_075818216.1">
    <property type="nucleotide sequence ID" value="NZ_CAJUTZ010000041.1"/>
</dbReference>
<reference evidence="1 2" key="1">
    <citation type="submission" date="2016-11" db="EMBL/GenBank/DDBJ databases">
        <title>Description of two novel members of the family Erysipelotrichaceae: Ileibacterium lipovorans gen. nov., sp. nov. and Dubosiella newyorkensis, gen. nov., sp. nov.</title>
        <authorList>
            <person name="Cox L.M."/>
            <person name="Sohn J."/>
            <person name="Tyrrell K.L."/>
            <person name="Citron D.M."/>
            <person name="Lawson P.A."/>
            <person name="Patel N.B."/>
            <person name="Iizumi T."/>
            <person name="Perez-Perez G.I."/>
            <person name="Goldstein E.J."/>
            <person name="Blaser M.J."/>
        </authorList>
    </citation>
    <scope>NUCLEOTIDE SEQUENCE [LARGE SCALE GENOMIC DNA]</scope>
    <source>
        <strain evidence="1 2">NYU-BL-A3</strain>
    </source>
</reference>
<evidence type="ECO:0000313" key="1">
    <source>
        <dbReference type="EMBL" id="OLU41681.1"/>
    </source>
</evidence>
<keyword evidence="2" id="KW-1185">Reference proteome</keyword>
<dbReference type="Proteomes" id="UP000186341">
    <property type="component" value="Unassembled WGS sequence"/>
</dbReference>
<dbReference type="EMBL" id="MPJW01000078">
    <property type="protein sequence ID" value="OLU41681.1"/>
    <property type="molecule type" value="Genomic_DNA"/>
</dbReference>
<comment type="caution">
    <text evidence="1">The sequence shown here is derived from an EMBL/GenBank/DDBJ whole genome shotgun (WGS) entry which is preliminary data.</text>
</comment>
<protein>
    <recommendedName>
        <fullName evidence="3">Phage protein</fullName>
    </recommendedName>
</protein>
<name>A0A1U7NHW3_9FIRM</name>
<sequence length="77" mass="8657">MTTKIVLNSAGIQALLKSLEIQNELSRVADSRISKAAGNYKKSIEVQSTRAAVKIRPKDHKTYKKNLKNNEMVKMVK</sequence>
<dbReference type="AlphaFoldDB" id="A0A1U7NHW3"/>
<evidence type="ECO:0008006" key="3">
    <source>
        <dbReference type="Google" id="ProtNLM"/>
    </source>
</evidence>
<evidence type="ECO:0000313" key="2">
    <source>
        <dbReference type="Proteomes" id="UP000186341"/>
    </source>
</evidence>
<organism evidence="1 2">
    <name type="scientific">Ileibacterium valens</name>
    <dbReference type="NCBI Taxonomy" id="1862668"/>
    <lineage>
        <taxon>Bacteria</taxon>
        <taxon>Bacillati</taxon>
        <taxon>Bacillota</taxon>
        <taxon>Erysipelotrichia</taxon>
        <taxon>Erysipelotrichales</taxon>
        <taxon>Erysipelotrichaceae</taxon>
        <taxon>Ileibacterium</taxon>
    </lineage>
</organism>
<accession>A0A1U7NHW3</accession>